<dbReference type="AlphaFoldDB" id="A0A7J8MFS3"/>
<dbReference type="Proteomes" id="UP000593572">
    <property type="component" value="Unassembled WGS sequence"/>
</dbReference>
<dbReference type="Gene3D" id="1.10.10.60">
    <property type="entry name" value="Homeodomain-like"/>
    <property type="match status" value="1"/>
</dbReference>
<evidence type="ECO:0000256" key="1">
    <source>
        <dbReference type="SAM" id="MobiDB-lite"/>
    </source>
</evidence>
<feature type="compositionally biased region" description="Basic and acidic residues" evidence="1">
    <location>
        <begin position="163"/>
        <end position="173"/>
    </location>
</feature>
<evidence type="ECO:0000313" key="2">
    <source>
        <dbReference type="EMBL" id="MBA0563422.1"/>
    </source>
</evidence>
<proteinExistence type="predicted"/>
<evidence type="ECO:0000313" key="3">
    <source>
        <dbReference type="Proteomes" id="UP000593572"/>
    </source>
</evidence>
<gene>
    <name evidence="2" type="ORF">Golob_008401</name>
</gene>
<accession>A0A7J8MFS3</accession>
<dbReference type="PANTHER" id="PTHR31003">
    <property type="entry name" value="MYB FAMILY TRANSCRIPTION FACTOR"/>
    <property type="match status" value="1"/>
</dbReference>
<dbReference type="GO" id="GO:0003700">
    <property type="term" value="F:DNA-binding transcription factor activity"/>
    <property type="evidence" value="ECO:0007669"/>
    <property type="project" value="InterPro"/>
</dbReference>
<feature type="region of interest" description="Disordered" evidence="1">
    <location>
        <begin position="135"/>
        <end position="195"/>
    </location>
</feature>
<dbReference type="InterPro" id="IPR044787">
    <property type="entry name" value="HHO5-like"/>
</dbReference>
<organism evidence="2 3">
    <name type="scientific">Gossypium lobatum</name>
    <dbReference type="NCBI Taxonomy" id="34289"/>
    <lineage>
        <taxon>Eukaryota</taxon>
        <taxon>Viridiplantae</taxon>
        <taxon>Streptophyta</taxon>
        <taxon>Embryophyta</taxon>
        <taxon>Tracheophyta</taxon>
        <taxon>Spermatophyta</taxon>
        <taxon>Magnoliopsida</taxon>
        <taxon>eudicotyledons</taxon>
        <taxon>Gunneridae</taxon>
        <taxon>Pentapetalae</taxon>
        <taxon>rosids</taxon>
        <taxon>malvids</taxon>
        <taxon>Malvales</taxon>
        <taxon>Malvaceae</taxon>
        <taxon>Malvoideae</taxon>
        <taxon>Gossypium</taxon>
    </lineage>
</organism>
<dbReference type="GO" id="GO:0003677">
    <property type="term" value="F:DNA binding"/>
    <property type="evidence" value="ECO:0007669"/>
    <property type="project" value="UniProtKB-KW"/>
</dbReference>
<dbReference type="EMBL" id="JABEZX010000008">
    <property type="protein sequence ID" value="MBA0563422.1"/>
    <property type="molecule type" value="Genomic_DNA"/>
</dbReference>
<sequence>MSGQSAVGKTNGSATSTCTTESGSRGGEANNANTSKTEEKEGQASRKQRRCWSPELHRRFLHALQQLGGSHGLCYYYFVKYRLHTRRPSPTVHNNANPQAPQFVVVGGIWVPPPDYSTMTTTTTSTKTATVTPTSGIYTPVAAPLPALPQPSGTMAQRPQQSHSEERGSHSEGRVQSNSPSISSSTHTTTDSPAF</sequence>
<reference evidence="2 3" key="1">
    <citation type="journal article" date="2019" name="Genome Biol. Evol.">
        <title>Insights into the evolution of the New World diploid cottons (Gossypium, subgenus Houzingenia) based on genome sequencing.</title>
        <authorList>
            <person name="Grover C.E."/>
            <person name="Arick M.A. 2nd"/>
            <person name="Thrash A."/>
            <person name="Conover J.L."/>
            <person name="Sanders W.S."/>
            <person name="Peterson D.G."/>
            <person name="Frelichowski J.E."/>
            <person name="Scheffler J.A."/>
            <person name="Scheffler B.E."/>
            <person name="Wendel J.F."/>
        </authorList>
    </citation>
    <scope>NUCLEOTIDE SEQUENCE [LARGE SCALE GENOMIC DNA]</scope>
    <source>
        <strain evidence="2">157</strain>
        <tissue evidence="2">Leaf</tissue>
    </source>
</reference>
<feature type="region of interest" description="Disordered" evidence="1">
    <location>
        <begin position="1"/>
        <end position="50"/>
    </location>
</feature>
<name>A0A7J8MFS3_9ROSI</name>
<dbReference type="GO" id="GO:0005634">
    <property type="term" value="C:nucleus"/>
    <property type="evidence" value="ECO:0007669"/>
    <property type="project" value="UniProtKB-SubCell"/>
</dbReference>
<feature type="compositionally biased region" description="Low complexity" evidence="1">
    <location>
        <begin position="177"/>
        <end position="195"/>
    </location>
</feature>
<protein>
    <submittedName>
        <fullName evidence="2">Uncharacterized protein</fullName>
    </submittedName>
</protein>
<comment type="caution">
    <text evidence="2">The sequence shown here is derived from an EMBL/GenBank/DDBJ whole genome shotgun (WGS) entry which is preliminary data.</text>
</comment>
<feature type="compositionally biased region" description="Polar residues" evidence="1">
    <location>
        <begin position="1"/>
        <end position="23"/>
    </location>
</feature>
<keyword evidence="3" id="KW-1185">Reference proteome</keyword>
<dbReference type="PANTHER" id="PTHR31003:SF16">
    <property type="entry name" value="TRANSCRIPTION FACTOR HHO2"/>
    <property type="match status" value="1"/>
</dbReference>